<dbReference type="OrthoDB" id="416496at2759"/>
<dbReference type="PANTHER" id="PTHR13386">
    <property type="entry name" value="HISTONE PARYLATION FACTOR 1"/>
    <property type="match status" value="1"/>
</dbReference>
<dbReference type="GO" id="GO:0005634">
    <property type="term" value="C:nucleus"/>
    <property type="evidence" value="ECO:0007669"/>
    <property type="project" value="UniProtKB-SubCell"/>
</dbReference>
<dbReference type="Pfam" id="PF10228">
    <property type="entry name" value="HPF1"/>
    <property type="match status" value="1"/>
</dbReference>
<evidence type="ECO:0000256" key="1">
    <source>
        <dbReference type="ARBA" id="ARBA00004123"/>
    </source>
</evidence>
<dbReference type="GO" id="GO:0006974">
    <property type="term" value="P:DNA damage response"/>
    <property type="evidence" value="ECO:0007669"/>
    <property type="project" value="InterPro"/>
</dbReference>
<keyword evidence="4" id="KW-0158">Chromosome</keyword>
<evidence type="ECO:0000256" key="2">
    <source>
        <dbReference type="ARBA" id="ARBA00004286"/>
    </source>
</evidence>
<comment type="similarity">
    <text evidence="3">Belongs to the HPF1 family.</text>
</comment>
<evidence type="ECO:0000313" key="7">
    <source>
        <dbReference type="Proteomes" id="UP000283509"/>
    </source>
</evidence>
<dbReference type="GO" id="GO:0005694">
    <property type="term" value="C:chromosome"/>
    <property type="evidence" value="ECO:0007669"/>
    <property type="project" value="UniProtKB-SubCell"/>
</dbReference>
<evidence type="ECO:0000256" key="5">
    <source>
        <dbReference type="ARBA" id="ARBA00023242"/>
    </source>
</evidence>
<dbReference type="AlphaFoldDB" id="A0A3R7LVT3"/>
<dbReference type="PANTHER" id="PTHR13386:SF1">
    <property type="entry name" value="HISTONE PARYLATION FACTOR 1"/>
    <property type="match status" value="1"/>
</dbReference>
<name>A0A3R7LVT3_PENVA</name>
<comment type="subcellular location">
    <subcellularLocation>
        <location evidence="2">Chromosome</location>
    </subcellularLocation>
    <subcellularLocation>
        <location evidence="1">Nucleus</location>
    </subcellularLocation>
</comment>
<dbReference type="Proteomes" id="UP000283509">
    <property type="component" value="Unassembled WGS sequence"/>
</dbReference>
<accession>A0A3R7LVT3</accession>
<proteinExistence type="inferred from homology"/>
<comment type="caution">
    <text evidence="6">The sequence shown here is derived from an EMBL/GenBank/DDBJ whole genome shotgun (WGS) entry which is preliminary data.</text>
</comment>
<dbReference type="STRING" id="6689.A0A3R7LVT3"/>
<protein>
    <submittedName>
        <fullName evidence="6">Uncharacterized protein</fullName>
    </submittedName>
</protein>
<evidence type="ECO:0000256" key="3">
    <source>
        <dbReference type="ARBA" id="ARBA00010803"/>
    </source>
</evidence>
<reference evidence="6 7" key="1">
    <citation type="submission" date="2018-04" db="EMBL/GenBank/DDBJ databases">
        <authorList>
            <person name="Zhang X."/>
            <person name="Yuan J."/>
            <person name="Li F."/>
            <person name="Xiang J."/>
        </authorList>
    </citation>
    <scope>NUCLEOTIDE SEQUENCE [LARGE SCALE GENOMIC DNA]</scope>
    <source>
        <tissue evidence="6">Muscle</tissue>
    </source>
</reference>
<keyword evidence="7" id="KW-1185">Reference proteome</keyword>
<reference evidence="6 7" key="2">
    <citation type="submission" date="2019-01" db="EMBL/GenBank/DDBJ databases">
        <title>The decoding of complex shrimp genome reveals the adaptation for benthos swimmer, frequently molting mechanism and breeding impact on genome.</title>
        <authorList>
            <person name="Sun Y."/>
            <person name="Gao Y."/>
            <person name="Yu Y."/>
        </authorList>
    </citation>
    <scope>NUCLEOTIDE SEQUENCE [LARGE SCALE GENOMIC DNA]</scope>
    <source>
        <tissue evidence="6">Muscle</tissue>
    </source>
</reference>
<organism evidence="6 7">
    <name type="scientific">Penaeus vannamei</name>
    <name type="common">Whiteleg shrimp</name>
    <name type="synonym">Litopenaeus vannamei</name>
    <dbReference type="NCBI Taxonomy" id="6689"/>
    <lineage>
        <taxon>Eukaryota</taxon>
        <taxon>Metazoa</taxon>
        <taxon>Ecdysozoa</taxon>
        <taxon>Arthropoda</taxon>
        <taxon>Crustacea</taxon>
        <taxon>Multicrustacea</taxon>
        <taxon>Malacostraca</taxon>
        <taxon>Eumalacostraca</taxon>
        <taxon>Eucarida</taxon>
        <taxon>Decapoda</taxon>
        <taxon>Dendrobranchiata</taxon>
        <taxon>Penaeoidea</taxon>
        <taxon>Penaeidae</taxon>
        <taxon>Penaeus</taxon>
    </lineage>
</organism>
<dbReference type="InterPro" id="IPR019361">
    <property type="entry name" value="HPF1"/>
</dbReference>
<keyword evidence="5" id="KW-0539">Nucleus</keyword>
<dbReference type="GO" id="GO:0042393">
    <property type="term" value="F:histone binding"/>
    <property type="evidence" value="ECO:0007669"/>
    <property type="project" value="InterPro"/>
</dbReference>
<gene>
    <name evidence="6" type="ORF">C7M84_017618</name>
</gene>
<evidence type="ECO:0000256" key="4">
    <source>
        <dbReference type="ARBA" id="ARBA00022454"/>
    </source>
</evidence>
<dbReference type="GO" id="GO:0072572">
    <property type="term" value="F:poly-ADP-D-ribose binding"/>
    <property type="evidence" value="ECO:0007669"/>
    <property type="project" value="TreeGrafter"/>
</dbReference>
<sequence length="274" mass="32076">MNEDTLDIPVWEKEVSASPRNVRESIEQKFLLDMPDDFFEFWDLCRELNQEKPEEAFADVGLMLVGPYDVLSGKLDKLQHRKLSSYLCHWRYYFDPPEFMTVLASPENEYHIGYYRDDCFQFPVFVASMSSVKPGKISPMAQNVFGAVYSYISSKLEKEELQEASLTERRLREVERYARTRRHTLGLRTPALREREKQVVGRHFLPPSAMGLEFGHNLFSFGGNVFHKYVLQVLGESYDRLFREPFLDILQAHLQNRRRGNNMSILDASDQSKK</sequence>
<dbReference type="EMBL" id="QCYY01003251">
    <property type="protein sequence ID" value="ROT64435.1"/>
    <property type="molecule type" value="Genomic_DNA"/>
</dbReference>
<evidence type="ECO:0000313" key="6">
    <source>
        <dbReference type="EMBL" id="ROT64435.1"/>
    </source>
</evidence>